<gene>
    <name evidence="2" type="ORF">LITE_LOCUS15932</name>
</gene>
<dbReference type="AlphaFoldDB" id="A0AAV0JTW5"/>
<comment type="caution">
    <text evidence="2">The sequence shown here is derived from an EMBL/GenBank/DDBJ whole genome shotgun (WGS) entry which is preliminary data.</text>
</comment>
<organism evidence="2 3">
    <name type="scientific">Linum tenue</name>
    <dbReference type="NCBI Taxonomy" id="586396"/>
    <lineage>
        <taxon>Eukaryota</taxon>
        <taxon>Viridiplantae</taxon>
        <taxon>Streptophyta</taxon>
        <taxon>Embryophyta</taxon>
        <taxon>Tracheophyta</taxon>
        <taxon>Spermatophyta</taxon>
        <taxon>Magnoliopsida</taxon>
        <taxon>eudicotyledons</taxon>
        <taxon>Gunneridae</taxon>
        <taxon>Pentapetalae</taxon>
        <taxon>rosids</taxon>
        <taxon>fabids</taxon>
        <taxon>Malpighiales</taxon>
        <taxon>Linaceae</taxon>
        <taxon>Linum</taxon>
    </lineage>
</organism>
<accession>A0AAV0JTW5</accession>
<protein>
    <submittedName>
        <fullName evidence="2">Uncharacterized protein</fullName>
    </submittedName>
</protein>
<sequence length="168" mass="19551">MPWLDLALFSLTLSLHVHNNCYFPLKIFYMLFFLFYLLAPYSALPFSFCLRFGEVDYAFLSCLVNTDELQVYIYSWLFISKTLCLLTMSGQSFITNQIACFYAWVCSVSIGCFCAQLLAPWCKEYELCVCIDVTELLSDMLDSRRLDADRGRRNSRLQRRARVSGLKL</sequence>
<proteinExistence type="predicted"/>
<feature type="transmembrane region" description="Helical" evidence="1">
    <location>
        <begin position="101"/>
        <end position="119"/>
    </location>
</feature>
<keyword evidence="1" id="KW-0472">Membrane</keyword>
<keyword evidence="1" id="KW-0812">Transmembrane</keyword>
<feature type="transmembrane region" description="Helical" evidence="1">
    <location>
        <begin position="71"/>
        <end position="89"/>
    </location>
</feature>
<reference evidence="2" key="1">
    <citation type="submission" date="2022-08" db="EMBL/GenBank/DDBJ databases">
        <authorList>
            <person name="Gutierrez-Valencia J."/>
        </authorList>
    </citation>
    <scope>NUCLEOTIDE SEQUENCE</scope>
</reference>
<name>A0AAV0JTW5_9ROSI</name>
<keyword evidence="1" id="KW-1133">Transmembrane helix</keyword>
<dbReference type="Proteomes" id="UP001154282">
    <property type="component" value="Unassembled WGS sequence"/>
</dbReference>
<dbReference type="EMBL" id="CAMGYJ010000005">
    <property type="protein sequence ID" value="CAI0413408.1"/>
    <property type="molecule type" value="Genomic_DNA"/>
</dbReference>
<evidence type="ECO:0000256" key="1">
    <source>
        <dbReference type="SAM" id="Phobius"/>
    </source>
</evidence>
<keyword evidence="3" id="KW-1185">Reference proteome</keyword>
<evidence type="ECO:0000313" key="3">
    <source>
        <dbReference type="Proteomes" id="UP001154282"/>
    </source>
</evidence>
<evidence type="ECO:0000313" key="2">
    <source>
        <dbReference type="EMBL" id="CAI0413408.1"/>
    </source>
</evidence>
<feature type="transmembrane region" description="Helical" evidence="1">
    <location>
        <begin position="27"/>
        <end position="50"/>
    </location>
</feature>